<protein>
    <submittedName>
        <fullName evidence="1">Uncharacterized protein</fullName>
    </submittedName>
</protein>
<keyword evidence="2" id="KW-1185">Reference proteome</keyword>
<dbReference type="AlphaFoldDB" id="A0AAV7U1T4"/>
<evidence type="ECO:0000313" key="1">
    <source>
        <dbReference type="EMBL" id="KAJ1181823.1"/>
    </source>
</evidence>
<gene>
    <name evidence="1" type="ORF">NDU88_007022</name>
</gene>
<comment type="caution">
    <text evidence="1">The sequence shown here is derived from an EMBL/GenBank/DDBJ whole genome shotgun (WGS) entry which is preliminary data.</text>
</comment>
<dbReference type="Proteomes" id="UP001066276">
    <property type="component" value="Chromosome 3_2"/>
</dbReference>
<accession>A0AAV7U1T4</accession>
<reference evidence="1" key="1">
    <citation type="journal article" date="2022" name="bioRxiv">
        <title>Sequencing and chromosome-scale assembly of the giantPleurodeles waltlgenome.</title>
        <authorList>
            <person name="Brown T."/>
            <person name="Elewa A."/>
            <person name="Iarovenko S."/>
            <person name="Subramanian E."/>
            <person name="Araus A.J."/>
            <person name="Petzold A."/>
            <person name="Susuki M."/>
            <person name="Suzuki K.-i.T."/>
            <person name="Hayashi T."/>
            <person name="Toyoda A."/>
            <person name="Oliveira C."/>
            <person name="Osipova E."/>
            <person name="Leigh N.D."/>
            <person name="Simon A."/>
            <person name="Yun M.H."/>
        </authorList>
    </citation>
    <scope>NUCLEOTIDE SEQUENCE</scope>
    <source>
        <strain evidence="1">20211129_DDA</strain>
        <tissue evidence="1">Liver</tissue>
    </source>
</reference>
<proteinExistence type="predicted"/>
<name>A0AAV7U1T4_PLEWA</name>
<dbReference type="EMBL" id="JANPWB010000006">
    <property type="protein sequence ID" value="KAJ1181823.1"/>
    <property type="molecule type" value="Genomic_DNA"/>
</dbReference>
<sequence>MVTLQNVPSTAALAAASMPTDIPTVGTAKVGNSDDSALLNKLFDQILALNYQLGEQLPKKPKAKIRKGDYVERFELTIVKPTLEDPKDPKEYTHIEAKG</sequence>
<organism evidence="1 2">
    <name type="scientific">Pleurodeles waltl</name>
    <name type="common">Iberian ribbed newt</name>
    <dbReference type="NCBI Taxonomy" id="8319"/>
    <lineage>
        <taxon>Eukaryota</taxon>
        <taxon>Metazoa</taxon>
        <taxon>Chordata</taxon>
        <taxon>Craniata</taxon>
        <taxon>Vertebrata</taxon>
        <taxon>Euteleostomi</taxon>
        <taxon>Amphibia</taxon>
        <taxon>Batrachia</taxon>
        <taxon>Caudata</taxon>
        <taxon>Salamandroidea</taxon>
        <taxon>Salamandridae</taxon>
        <taxon>Pleurodelinae</taxon>
        <taxon>Pleurodeles</taxon>
    </lineage>
</organism>
<evidence type="ECO:0000313" key="2">
    <source>
        <dbReference type="Proteomes" id="UP001066276"/>
    </source>
</evidence>